<dbReference type="Proteomes" id="UP000247980">
    <property type="component" value="Unassembled WGS sequence"/>
</dbReference>
<proteinExistence type="predicted"/>
<organism evidence="1 2">
    <name type="scientific">Arthrobacter psychrolactophilus</name>
    <dbReference type="NCBI Taxonomy" id="92442"/>
    <lineage>
        <taxon>Bacteria</taxon>
        <taxon>Bacillati</taxon>
        <taxon>Actinomycetota</taxon>
        <taxon>Actinomycetes</taxon>
        <taxon>Micrococcales</taxon>
        <taxon>Micrococcaceae</taxon>
        <taxon>Arthrobacter</taxon>
    </lineage>
</organism>
<dbReference type="RefSeq" id="WP_110484613.1">
    <property type="nucleotide sequence ID" value="NZ_QJVC01000004.1"/>
</dbReference>
<protein>
    <submittedName>
        <fullName evidence="1">DUF1961 domain-containing protein</fullName>
    </submittedName>
</protein>
<dbReference type="Gene3D" id="2.60.120.200">
    <property type="match status" value="1"/>
</dbReference>
<gene>
    <name evidence="1" type="ORF">CVS30_06985</name>
</gene>
<accession>A0A2V5J807</accession>
<reference evidence="1 2" key="1">
    <citation type="submission" date="2018-05" db="EMBL/GenBank/DDBJ databases">
        <title>Genetic diversity of glacier-inhabiting Cryobacterium bacteria in China and description of Cryobacterium mengkeensis sp. nov. and Arthrobacter glacialis sp. nov.</title>
        <authorList>
            <person name="Liu Q."/>
            <person name="Xin Y.-H."/>
        </authorList>
    </citation>
    <scope>NUCLEOTIDE SEQUENCE [LARGE SCALE GENOMIC DNA]</scope>
    <source>
        <strain evidence="1 2">B7</strain>
    </source>
</reference>
<name>A0A2V5J807_9MICC</name>
<dbReference type="AlphaFoldDB" id="A0A2V5J807"/>
<dbReference type="InterPro" id="IPR015305">
    <property type="entry name" value="DUF1961"/>
</dbReference>
<evidence type="ECO:0000313" key="1">
    <source>
        <dbReference type="EMBL" id="PYI39050.1"/>
    </source>
</evidence>
<evidence type="ECO:0000313" key="2">
    <source>
        <dbReference type="Proteomes" id="UP000247980"/>
    </source>
</evidence>
<dbReference type="InterPro" id="IPR013320">
    <property type="entry name" value="ConA-like_dom_sf"/>
</dbReference>
<dbReference type="SUPFAM" id="SSF49899">
    <property type="entry name" value="Concanavalin A-like lectins/glucanases"/>
    <property type="match status" value="1"/>
</dbReference>
<dbReference type="OrthoDB" id="7171052at2"/>
<sequence>MTAVPTKERVLYSNPMSAESLTDWVREGPITISNGHGGAVLASHADPEVLGDYAHFTVWCPQKFPDRIRISWEYFPISGQGLAMVFFGAQGAAGQELFSQSLAPRTGYYPQYHSSDINALHISYQRHKYASERAFRTCNLRKSSGFHLVAQGADPLPTTEDADGFYRVEVTQEGPHVTFSINGLQLFAWSDDGVTNGPPIGGGYLGLRQMAPLQAAYRNLSVSALV</sequence>
<keyword evidence="2" id="KW-1185">Reference proteome</keyword>
<dbReference type="Pfam" id="PF09224">
    <property type="entry name" value="DUF1961"/>
    <property type="match status" value="1"/>
</dbReference>
<dbReference type="EMBL" id="QJVC01000004">
    <property type="protein sequence ID" value="PYI39050.1"/>
    <property type="molecule type" value="Genomic_DNA"/>
</dbReference>
<comment type="caution">
    <text evidence="1">The sequence shown here is derived from an EMBL/GenBank/DDBJ whole genome shotgun (WGS) entry which is preliminary data.</text>
</comment>